<dbReference type="EMBL" id="CP108110">
    <property type="protein sequence ID" value="WUQ88572.1"/>
    <property type="molecule type" value="Genomic_DNA"/>
</dbReference>
<protein>
    <submittedName>
        <fullName evidence="1">Uncharacterized protein</fullName>
    </submittedName>
</protein>
<organism evidence="1 2">
    <name type="scientific">Kitasatospora purpeofusca</name>
    <dbReference type="NCBI Taxonomy" id="67352"/>
    <lineage>
        <taxon>Bacteria</taxon>
        <taxon>Bacillati</taxon>
        <taxon>Actinomycetota</taxon>
        <taxon>Actinomycetes</taxon>
        <taxon>Kitasatosporales</taxon>
        <taxon>Streptomycetaceae</taxon>
        <taxon>Kitasatospora</taxon>
    </lineage>
</organism>
<proteinExistence type="predicted"/>
<evidence type="ECO:0000313" key="2">
    <source>
        <dbReference type="Proteomes" id="UP001432222"/>
    </source>
</evidence>
<accession>A0ABZ1UBN0</accession>
<evidence type="ECO:0000313" key="1">
    <source>
        <dbReference type="EMBL" id="WUQ88572.1"/>
    </source>
</evidence>
<gene>
    <name evidence="1" type="ORF">OHA16_39615</name>
</gene>
<reference evidence="1" key="1">
    <citation type="submission" date="2022-10" db="EMBL/GenBank/DDBJ databases">
        <title>The complete genomes of actinobacterial strains from the NBC collection.</title>
        <authorList>
            <person name="Joergensen T.S."/>
            <person name="Alvarez Arevalo M."/>
            <person name="Sterndorff E.B."/>
            <person name="Faurdal D."/>
            <person name="Vuksanovic O."/>
            <person name="Mourched A.-S."/>
            <person name="Charusanti P."/>
            <person name="Shaw S."/>
            <person name="Blin K."/>
            <person name="Weber T."/>
        </authorList>
    </citation>
    <scope>NUCLEOTIDE SEQUENCE</scope>
    <source>
        <strain evidence="1">NBC_00222</strain>
    </source>
</reference>
<name>A0ABZ1UBN0_9ACTN</name>
<dbReference type="Proteomes" id="UP001432222">
    <property type="component" value="Chromosome"/>
</dbReference>
<keyword evidence="2" id="KW-1185">Reference proteome</keyword>
<dbReference type="RefSeq" id="WP_328959119.1">
    <property type="nucleotide sequence ID" value="NZ_CP108110.1"/>
</dbReference>
<sequence>MTDPGTIVWQARQGPVPAEWSVFTKRRGRMSGFFHGTSHDPDPLLVVTRDGLIEYEDERSPLTIVNFHELAGMALQVTGQTTSSSSSVSVLTWVELEYRDGEKGKWQSKSFGYDLPAIQALVEAYGVHKALLGR</sequence>